<dbReference type="EMBL" id="BKCJ010293447">
    <property type="protein sequence ID" value="GEZ55671.1"/>
    <property type="molecule type" value="Genomic_DNA"/>
</dbReference>
<proteinExistence type="predicted"/>
<organism evidence="1">
    <name type="scientific">Tanacetum cinerariifolium</name>
    <name type="common">Dalmatian daisy</name>
    <name type="synonym">Chrysanthemum cinerariifolium</name>
    <dbReference type="NCBI Taxonomy" id="118510"/>
    <lineage>
        <taxon>Eukaryota</taxon>
        <taxon>Viridiplantae</taxon>
        <taxon>Streptophyta</taxon>
        <taxon>Embryophyta</taxon>
        <taxon>Tracheophyta</taxon>
        <taxon>Spermatophyta</taxon>
        <taxon>Magnoliopsida</taxon>
        <taxon>eudicotyledons</taxon>
        <taxon>Gunneridae</taxon>
        <taxon>Pentapetalae</taxon>
        <taxon>asterids</taxon>
        <taxon>campanulids</taxon>
        <taxon>Asterales</taxon>
        <taxon>Asteraceae</taxon>
        <taxon>Asteroideae</taxon>
        <taxon>Anthemideae</taxon>
        <taxon>Anthemidinae</taxon>
        <taxon>Tanacetum</taxon>
    </lineage>
</organism>
<sequence length="164" mass="18229">MAGDQDKPESSTGIQNGVKKDLELIEMVVVMKKVHLLDEEKAAEVVVPLELRPSKQEEALVPTLEQVILMSFHFVEIGQCPVELSHDNIAMAKKKRDVHFNNGCILKNVIYVPGLTCNLLYVPQLLDEGNCIFQFAPNICVIQDLTSRMAIGAGKRSDGGLFYF</sequence>
<dbReference type="AlphaFoldDB" id="A0A699INH5"/>
<accession>A0A699INH5</accession>
<reference evidence="1" key="1">
    <citation type="journal article" date="2019" name="Sci. Rep.">
        <title>Draft genome of Tanacetum cinerariifolium, the natural source of mosquito coil.</title>
        <authorList>
            <person name="Yamashiro T."/>
            <person name="Shiraishi A."/>
            <person name="Satake H."/>
            <person name="Nakayama K."/>
        </authorList>
    </citation>
    <scope>NUCLEOTIDE SEQUENCE</scope>
</reference>
<gene>
    <name evidence="1" type="ORF">Tci_527644</name>
</gene>
<evidence type="ECO:0000313" key="1">
    <source>
        <dbReference type="EMBL" id="GEZ55671.1"/>
    </source>
</evidence>
<protein>
    <submittedName>
        <fullName evidence="1">Uncharacterized protein</fullName>
    </submittedName>
</protein>
<comment type="caution">
    <text evidence="1">The sequence shown here is derived from an EMBL/GenBank/DDBJ whole genome shotgun (WGS) entry which is preliminary data.</text>
</comment>
<name>A0A699INH5_TANCI</name>